<keyword evidence="3" id="KW-1185">Reference proteome</keyword>
<accession>A0ABT9RBB3</accession>
<organism evidence="2 3">
    <name type="scientific">Streptosporangium brasiliense</name>
    <dbReference type="NCBI Taxonomy" id="47480"/>
    <lineage>
        <taxon>Bacteria</taxon>
        <taxon>Bacillati</taxon>
        <taxon>Actinomycetota</taxon>
        <taxon>Actinomycetes</taxon>
        <taxon>Streptosporangiales</taxon>
        <taxon>Streptosporangiaceae</taxon>
        <taxon>Streptosporangium</taxon>
    </lineage>
</organism>
<protein>
    <submittedName>
        <fullName evidence="2">Uncharacterized protein</fullName>
    </submittedName>
</protein>
<comment type="caution">
    <text evidence="2">The sequence shown here is derived from an EMBL/GenBank/DDBJ whole genome shotgun (WGS) entry which is preliminary data.</text>
</comment>
<evidence type="ECO:0000256" key="1">
    <source>
        <dbReference type="SAM" id="MobiDB-lite"/>
    </source>
</evidence>
<gene>
    <name evidence="2" type="ORF">J2S55_005815</name>
</gene>
<dbReference type="EMBL" id="JAUSRB010000002">
    <property type="protein sequence ID" value="MDP9866549.1"/>
    <property type="molecule type" value="Genomic_DNA"/>
</dbReference>
<proteinExistence type="predicted"/>
<name>A0ABT9RBB3_9ACTN</name>
<evidence type="ECO:0000313" key="3">
    <source>
        <dbReference type="Proteomes" id="UP001230426"/>
    </source>
</evidence>
<evidence type="ECO:0000313" key="2">
    <source>
        <dbReference type="EMBL" id="MDP9866549.1"/>
    </source>
</evidence>
<sequence length="143" mass="16022">MERHVHRHPGREDRGSEDVDVEVVAPDQVAARRPEQRVLGTVPVDVLGQRVGQDGPDGDVTDGRNRTCDLRIMSQLDQCRSVPSSVVLYRRCRNSPHRRVGLCRRMPRCIAYTRATAEQSSVDDARLIARMTCCRFGSDAIPA</sequence>
<dbReference type="Proteomes" id="UP001230426">
    <property type="component" value="Unassembled WGS sequence"/>
</dbReference>
<feature type="region of interest" description="Disordered" evidence="1">
    <location>
        <begin position="1"/>
        <end position="22"/>
    </location>
</feature>
<reference evidence="2 3" key="1">
    <citation type="submission" date="2023-07" db="EMBL/GenBank/DDBJ databases">
        <title>Sequencing the genomes of 1000 actinobacteria strains.</title>
        <authorList>
            <person name="Klenk H.-P."/>
        </authorList>
    </citation>
    <scope>NUCLEOTIDE SEQUENCE [LARGE SCALE GENOMIC DNA]</scope>
    <source>
        <strain evidence="2 3">DSM 44109</strain>
    </source>
</reference>